<dbReference type="InterPro" id="IPR027417">
    <property type="entry name" value="P-loop_NTPase"/>
</dbReference>
<evidence type="ECO:0000259" key="8">
    <source>
        <dbReference type="Pfam" id="PF06472"/>
    </source>
</evidence>
<accession>A0A7J7KMS7</accession>
<keyword evidence="3 6" id="KW-0812">Transmembrane</keyword>
<dbReference type="InterPro" id="IPR036640">
    <property type="entry name" value="ABC1_TM_sf"/>
</dbReference>
<evidence type="ECO:0000256" key="4">
    <source>
        <dbReference type="ARBA" id="ARBA00022989"/>
    </source>
</evidence>
<evidence type="ECO:0000256" key="5">
    <source>
        <dbReference type="ARBA" id="ARBA00023136"/>
    </source>
</evidence>
<dbReference type="GO" id="GO:0140359">
    <property type="term" value="F:ABC-type transporter activity"/>
    <property type="evidence" value="ECO:0007669"/>
    <property type="project" value="InterPro"/>
</dbReference>
<dbReference type="GO" id="GO:0016887">
    <property type="term" value="F:ATP hydrolysis activity"/>
    <property type="evidence" value="ECO:0007669"/>
    <property type="project" value="InterPro"/>
</dbReference>
<evidence type="ECO:0000313" key="10">
    <source>
        <dbReference type="Proteomes" id="UP000593567"/>
    </source>
</evidence>
<dbReference type="PANTHER" id="PTHR11384:SF59">
    <property type="entry name" value="LYSOSOMAL COBALAMIN TRANSPORTER ABCD4"/>
    <property type="match status" value="1"/>
</dbReference>
<keyword evidence="10" id="KW-1185">Reference proteome</keyword>
<evidence type="ECO:0000259" key="7">
    <source>
        <dbReference type="Pfam" id="PF00005"/>
    </source>
</evidence>
<evidence type="ECO:0000256" key="1">
    <source>
        <dbReference type="ARBA" id="ARBA00008575"/>
    </source>
</evidence>
<feature type="domain" description="ABC transmembrane type-1" evidence="8">
    <location>
        <begin position="11"/>
        <end position="290"/>
    </location>
</feature>
<dbReference type="InterPro" id="IPR050835">
    <property type="entry name" value="ABC_transporter_sub-D"/>
</dbReference>
<comment type="similarity">
    <text evidence="1">Belongs to the ABC transporter superfamily. ABCD family. Peroxisomal fatty acyl CoA transporter (TC 3.A.1.203) subfamily.</text>
</comment>
<dbReference type="Proteomes" id="UP000593567">
    <property type="component" value="Unassembled WGS sequence"/>
</dbReference>
<dbReference type="SUPFAM" id="SSF52540">
    <property type="entry name" value="P-loop containing nucleoside triphosphate hydrolases"/>
    <property type="match status" value="1"/>
</dbReference>
<dbReference type="InterPro" id="IPR011527">
    <property type="entry name" value="ABC1_TM_dom"/>
</dbReference>
<sequence length="537" mass="59806">MLITLKQLKVLCDILFLKNWKVITLLIVGQLCTALLNEVVIYVVGIIPSKFYLILDAVPAERSYTQLTTLVIYSLCWILIISLMNSFKTLITGIIFVSWRDVLTLSLHKDYYANTLSTYRANQIAAADPHTNVVNDNPDQRIASDAKAVCDDMSQLVPVLVVSPFIIGYYSYQSNAIAGYRGPLAVVGFFVLATIINLLLMRPVARWTYELERQEGNFRYCHMLTRVHCESSAFYNVNKLEEENMAKGLRQLLSVQEQLVYSKLPQNFFISLCDYVVSIISFMLIALPIFSGSYDHLTAAGVTSLVSQFSFQTIYLFNCFTTLIDLAKQAAVLLGNTARVTGLIQLLRDISKGLDDQKTDEGCYIDEVSVDRRHLVSSSNELQPQSAYVVLPYVPNELCVPLVTMDKVDISTPDGPTLIHGFNFEFREGVNVLITGASGCGKSSILRYISGLWPATSGRVLVRGDIGIGSPITILPQRPFFLPAQSCLYHQVFLGHIKPDQTLKEATSQVKSLLTEFGLTAVLERVEGLSEDASALW</sequence>
<dbReference type="GO" id="GO:0006635">
    <property type="term" value="P:fatty acid beta-oxidation"/>
    <property type="evidence" value="ECO:0007669"/>
    <property type="project" value="TreeGrafter"/>
</dbReference>
<dbReference type="OrthoDB" id="422637at2759"/>
<feature type="transmembrane region" description="Helical" evidence="6">
    <location>
        <begin position="268"/>
        <end position="290"/>
    </location>
</feature>
<dbReference type="AlphaFoldDB" id="A0A7J7KMS7"/>
<dbReference type="EMBL" id="VXIV02000258">
    <property type="protein sequence ID" value="KAF6039456.1"/>
    <property type="molecule type" value="Genomic_DNA"/>
</dbReference>
<reference evidence="9" key="1">
    <citation type="submission" date="2020-06" db="EMBL/GenBank/DDBJ databases">
        <title>Draft genome of Bugula neritina, a colonial animal packing powerful symbionts and potential medicines.</title>
        <authorList>
            <person name="Rayko M."/>
        </authorList>
    </citation>
    <scope>NUCLEOTIDE SEQUENCE [LARGE SCALE GENOMIC DNA]</scope>
    <source>
        <strain evidence="9">Kwan_BN1</strain>
    </source>
</reference>
<evidence type="ECO:0000256" key="6">
    <source>
        <dbReference type="SAM" id="Phobius"/>
    </source>
</evidence>
<dbReference type="Pfam" id="PF06472">
    <property type="entry name" value="ABC_membrane_2"/>
    <property type="match status" value="1"/>
</dbReference>
<evidence type="ECO:0000256" key="2">
    <source>
        <dbReference type="ARBA" id="ARBA00022448"/>
    </source>
</evidence>
<dbReference type="GO" id="GO:0005524">
    <property type="term" value="F:ATP binding"/>
    <property type="evidence" value="ECO:0007669"/>
    <property type="project" value="InterPro"/>
</dbReference>
<organism evidence="9 10">
    <name type="scientific">Bugula neritina</name>
    <name type="common">Brown bryozoan</name>
    <name type="synonym">Sertularia neritina</name>
    <dbReference type="NCBI Taxonomy" id="10212"/>
    <lineage>
        <taxon>Eukaryota</taxon>
        <taxon>Metazoa</taxon>
        <taxon>Spiralia</taxon>
        <taxon>Lophotrochozoa</taxon>
        <taxon>Bryozoa</taxon>
        <taxon>Gymnolaemata</taxon>
        <taxon>Cheilostomatida</taxon>
        <taxon>Flustrina</taxon>
        <taxon>Buguloidea</taxon>
        <taxon>Bugulidae</taxon>
        <taxon>Bugula</taxon>
    </lineage>
</organism>
<name>A0A7J7KMS7_BUGNE</name>
<dbReference type="GO" id="GO:0042760">
    <property type="term" value="P:very long-chain fatty acid catabolic process"/>
    <property type="evidence" value="ECO:0007669"/>
    <property type="project" value="TreeGrafter"/>
</dbReference>
<proteinExistence type="inferred from homology"/>
<evidence type="ECO:0000313" key="9">
    <source>
        <dbReference type="EMBL" id="KAF6039456.1"/>
    </source>
</evidence>
<evidence type="ECO:0000256" key="3">
    <source>
        <dbReference type="ARBA" id="ARBA00022692"/>
    </source>
</evidence>
<keyword evidence="2" id="KW-0813">Transport</keyword>
<gene>
    <name evidence="9" type="ORF">EB796_002233</name>
</gene>
<dbReference type="Gene3D" id="3.40.50.300">
    <property type="entry name" value="P-loop containing nucleotide triphosphate hydrolases"/>
    <property type="match status" value="1"/>
</dbReference>
<dbReference type="GO" id="GO:0007031">
    <property type="term" value="P:peroxisome organization"/>
    <property type="evidence" value="ECO:0007669"/>
    <property type="project" value="TreeGrafter"/>
</dbReference>
<dbReference type="GO" id="GO:0005324">
    <property type="term" value="F:long-chain fatty acid transmembrane transporter activity"/>
    <property type="evidence" value="ECO:0007669"/>
    <property type="project" value="TreeGrafter"/>
</dbReference>
<dbReference type="GO" id="GO:0015910">
    <property type="term" value="P:long-chain fatty acid import into peroxisome"/>
    <property type="evidence" value="ECO:0007669"/>
    <property type="project" value="TreeGrafter"/>
</dbReference>
<dbReference type="GO" id="GO:0005778">
    <property type="term" value="C:peroxisomal membrane"/>
    <property type="evidence" value="ECO:0007669"/>
    <property type="project" value="TreeGrafter"/>
</dbReference>
<dbReference type="Pfam" id="PF00005">
    <property type="entry name" value="ABC_tran"/>
    <property type="match status" value="1"/>
</dbReference>
<dbReference type="PANTHER" id="PTHR11384">
    <property type="entry name" value="ATP-BINDING CASSETTE, SUB-FAMILY D MEMBER"/>
    <property type="match status" value="1"/>
</dbReference>
<protein>
    <submittedName>
        <fullName evidence="9">ABCD4</fullName>
    </submittedName>
</protein>
<dbReference type="InterPro" id="IPR003439">
    <property type="entry name" value="ABC_transporter-like_ATP-bd"/>
</dbReference>
<feature type="transmembrane region" description="Helical" evidence="6">
    <location>
        <begin position="178"/>
        <end position="200"/>
    </location>
</feature>
<feature type="transmembrane region" description="Helical" evidence="6">
    <location>
        <begin position="20"/>
        <end position="44"/>
    </location>
</feature>
<keyword evidence="5 6" id="KW-0472">Membrane</keyword>
<keyword evidence="4 6" id="KW-1133">Transmembrane helix</keyword>
<feature type="transmembrane region" description="Helical" evidence="6">
    <location>
        <begin position="156"/>
        <end position="172"/>
    </location>
</feature>
<dbReference type="SUPFAM" id="SSF90123">
    <property type="entry name" value="ABC transporter transmembrane region"/>
    <property type="match status" value="1"/>
</dbReference>
<feature type="domain" description="ABC transporter" evidence="7">
    <location>
        <begin position="420"/>
        <end position="525"/>
    </location>
</feature>
<comment type="caution">
    <text evidence="9">The sequence shown here is derived from an EMBL/GenBank/DDBJ whole genome shotgun (WGS) entry which is preliminary data.</text>
</comment>
<feature type="transmembrane region" description="Helical" evidence="6">
    <location>
        <begin position="64"/>
        <end position="84"/>
    </location>
</feature>